<feature type="non-terminal residue" evidence="1">
    <location>
        <position position="1"/>
    </location>
</feature>
<dbReference type="Proteomes" id="UP000805193">
    <property type="component" value="Unassembled WGS sequence"/>
</dbReference>
<keyword evidence="2" id="KW-1185">Reference proteome</keyword>
<proteinExistence type="predicted"/>
<accession>A0AC60QWP9</accession>
<name>A0AC60QWP9_IXOPE</name>
<evidence type="ECO:0000313" key="2">
    <source>
        <dbReference type="Proteomes" id="UP000805193"/>
    </source>
</evidence>
<evidence type="ECO:0000313" key="1">
    <source>
        <dbReference type="EMBL" id="KAG0444145.1"/>
    </source>
</evidence>
<sequence length="113" mass="13110">NRQEEVMERYRRDFDTNAYKDELETIKAVYIFEQKQFHDIFDVLSLSGCKLLDVGSGPTVHNVFSAARRINDIVLSDLLPANRLEVEKWIRKAPDAIDWSHISESLAYLEGHT</sequence>
<gene>
    <name evidence="1" type="ORF">HPB47_014122</name>
</gene>
<dbReference type="EMBL" id="JABSTQ010002416">
    <property type="protein sequence ID" value="KAG0444145.1"/>
    <property type="molecule type" value="Genomic_DNA"/>
</dbReference>
<protein>
    <submittedName>
        <fullName evidence="1">Uncharacterized protein</fullName>
    </submittedName>
</protein>
<feature type="non-terminal residue" evidence="1">
    <location>
        <position position="113"/>
    </location>
</feature>
<reference evidence="1 2" key="1">
    <citation type="journal article" date="2020" name="Cell">
        <title>Large-Scale Comparative Analyses of Tick Genomes Elucidate Their Genetic Diversity and Vector Capacities.</title>
        <authorList>
            <consortium name="Tick Genome and Microbiome Consortium (TIGMIC)"/>
            <person name="Jia N."/>
            <person name="Wang J."/>
            <person name="Shi W."/>
            <person name="Du L."/>
            <person name="Sun Y."/>
            <person name="Zhan W."/>
            <person name="Jiang J.F."/>
            <person name="Wang Q."/>
            <person name="Zhang B."/>
            <person name="Ji P."/>
            <person name="Bell-Sakyi L."/>
            <person name="Cui X.M."/>
            <person name="Yuan T.T."/>
            <person name="Jiang B.G."/>
            <person name="Yang W.F."/>
            <person name="Lam T.T."/>
            <person name="Chang Q.C."/>
            <person name="Ding S.J."/>
            <person name="Wang X.J."/>
            <person name="Zhu J.G."/>
            <person name="Ruan X.D."/>
            <person name="Zhao L."/>
            <person name="Wei J.T."/>
            <person name="Ye R.Z."/>
            <person name="Que T.C."/>
            <person name="Du C.H."/>
            <person name="Zhou Y.H."/>
            <person name="Cheng J.X."/>
            <person name="Dai P.F."/>
            <person name="Guo W.B."/>
            <person name="Han X.H."/>
            <person name="Huang E.J."/>
            <person name="Li L.F."/>
            <person name="Wei W."/>
            <person name="Gao Y.C."/>
            <person name="Liu J.Z."/>
            <person name="Shao H.Z."/>
            <person name="Wang X."/>
            <person name="Wang C.C."/>
            <person name="Yang T.C."/>
            <person name="Huo Q.B."/>
            <person name="Li W."/>
            <person name="Chen H.Y."/>
            <person name="Chen S.E."/>
            <person name="Zhou L.G."/>
            <person name="Ni X.B."/>
            <person name="Tian J.H."/>
            <person name="Sheng Y."/>
            <person name="Liu T."/>
            <person name="Pan Y.S."/>
            <person name="Xia L.Y."/>
            <person name="Li J."/>
            <person name="Zhao F."/>
            <person name="Cao W.C."/>
        </authorList>
    </citation>
    <scope>NUCLEOTIDE SEQUENCE [LARGE SCALE GENOMIC DNA]</scope>
    <source>
        <strain evidence="1">Iper-2018</strain>
    </source>
</reference>
<comment type="caution">
    <text evidence="1">The sequence shown here is derived from an EMBL/GenBank/DDBJ whole genome shotgun (WGS) entry which is preliminary data.</text>
</comment>
<organism evidence="1 2">
    <name type="scientific">Ixodes persulcatus</name>
    <name type="common">Taiga tick</name>
    <dbReference type="NCBI Taxonomy" id="34615"/>
    <lineage>
        <taxon>Eukaryota</taxon>
        <taxon>Metazoa</taxon>
        <taxon>Ecdysozoa</taxon>
        <taxon>Arthropoda</taxon>
        <taxon>Chelicerata</taxon>
        <taxon>Arachnida</taxon>
        <taxon>Acari</taxon>
        <taxon>Parasitiformes</taxon>
        <taxon>Ixodida</taxon>
        <taxon>Ixodoidea</taxon>
        <taxon>Ixodidae</taxon>
        <taxon>Ixodinae</taxon>
        <taxon>Ixodes</taxon>
    </lineage>
</organism>